<name>A0A1M5YAI0_9FIRM</name>
<dbReference type="SUPFAM" id="SSF101386">
    <property type="entry name" value="all-alpha NTP pyrophosphatases"/>
    <property type="match status" value="1"/>
</dbReference>
<dbReference type="STRING" id="1123281.SAMN02745180_02059"/>
<evidence type="ECO:0000313" key="2">
    <source>
        <dbReference type="Proteomes" id="UP000184389"/>
    </source>
</evidence>
<reference evidence="1 2" key="1">
    <citation type="submission" date="2016-11" db="EMBL/GenBank/DDBJ databases">
        <authorList>
            <person name="Jaros S."/>
            <person name="Januszkiewicz K."/>
            <person name="Wedrychowicz H."/>
        </authorList>
    </citation>
    <scope>NUCLEOTIDE SEQUENCE [LARGE SCALE GENOMIC DNA]</scope>
    <source>
        <strain evidence="1 2">DSM 13106</strain>
    </source>
</reference>
<dbReference type="EMBL" id="FQXR01000010">
    <property type="protein sequence ID" value="SHI08828.1"/>
    <property type="molecule type" value="Genomic_DNA"/>
</dbReference>
<dbReference type="RefSeq" id="WP_200796541.1">
    <property type="nucleotide sequence ID" value="NZ_FQXR01000010.1"/>
</dbReference>
<proteinExistence type="predicted"/>
<organism evidence="1 2">
    <name type="scientific">Sporanaerobacter acetigenes DSM 13106</name>
    <dbReference type="NCBI Taxonomy" id="1123281"/>
    <lineage>
        <taxon>Bacteria</taxon>
        <taxon>Bacillati</taxon>
        <taxon>Bacillota</taxon>
        <taxon>Tissierellia</taxon>
        <taxon>Tissierellales</taxon>
        <taxon>Sporanaerobacteraceae</taxon>
        <taxon>Sporanaerobacter</taxon>
    </lineage>
</organism>
<keyword evidence="2" id="KW-1185">Reference proteome</keyword>
<dbReference type="AlphaFoldDB" id="A0A1M5YAI0"/>
<evidence type="ECO:0008006" key="3">
    <source>
        <dbReference type="Google" id="ProtNLM"/>
    </source>
</evidence>
<protein>
    <recommendedName>
        <fullName evidence="3">Phosphoribosyl-ATP pyrophosphohydrolase</fullName>
    </recommendedName>
</protein>
<gene>
    <name evidence="1" type="ORF">SAMN02745180_02059</name>
</gene>
<sequence length="76" mass="9024">MDEDEFLEELNKKLIEETKEYIEDENIEEIADILEVIYGILKAKGVSFEEVEKIRLEKKHKRGGFEEKIKLVKVIE</sequence>
<dbReference type="InterPro" id="IPR038735">
    <property type="entry name" value="MSMEG_1276-like_NTP-PPase_dom"/>
</dbReference>
<dbReference type="CDD" id="cd11532">
    <property type="entry name" value="NTP-PPase_COG4997"/>
    <property type="match status" value="1"/>
</dbReference>
<evidence type="ECO:0000313" key="1">
    <source>
        <dbReference type="EMBL" id="SHI08828.1"/>
    </source>
</evidence>
<dbReference type="Proteomes" id="UP000184389">
    <property type="component" value="Unassembled WGS sequence"/>
</dbReference>
<accession>A0A1M5YAI0</accession>